<keyword evidence="5 7" id="KW-1133">Transmembrane helix</keyword>
<dbReference type="InterPro" id="IPR027417">
    <property type="entry name" value="P-loop_NTPase"/>
</dbReference>
<dbReference type="Gene3D" id="3.40.50.300">
    <property type="entry name" value="P-loop containing nucleotide triphosphate hydrolases"/>
    <property type="match status" value="1"/>
</dbReference>
<dbReference type="PANTHER" id="PTHR43394">
    <property type="entry name" value="ATP-DEPENDENT PERMEASE MDL1, MITOCHONDRIAL"/>
    <property type="match status" value="1"/>
</dbReference>
<feature type="transmembrane region" description="Helical" evidence="7">
    <location>
        <begin position="53"/>
        <end position="73"/>
    </location>
</feature>
<reference evidence="11" key="1">
    <citation type="submission" date="2016-10" db="EMBL/GenBank/DDBJ databases">
        <authorList>
            <person name="Varghese N."/>
            <person name="Submissions S."/>
        </authorList>
    </citation>
    <scope>NUCLEOTIDE SEQUENCE [LARGE SCALE GENOMIC DNA]</scope>
    <source>
        <strain evidence="11">DSM 16858</strain>
    </source>
</reference>
<dbReference type="SMART" id="SM00382">
    <property type="entry name" value="AAA"/>
    <property type="match status" value="1"/>
</dbReference>
<evidence type="ECO:0000256" key="5">
    <source>
        <dbReference type="ARBA" id="ARBA00022989"/>
    </source>
</evidence>
<comment type="subcellular location">
    <subcellularLocation>
        <location evidence="1">Cell membrane</location>
        <topology evidence="1">Multi-pass membrane protein</topology>
    </subcellularLocation>
</comment>
<dbReference type="Gene3D" id="1.20.1560.10">
    <property type="entry name" value="ABC transporter type 1, transmembrane domain"/>
    <property type="match status" value="1"/>
</dbReference>
<keyword evidence="6 7" id="KW-0472">Membrane</keyword>
<evidence type="ECO:0000256" key="6">
    <source>
        <dbReference type="ARBA" id="ARBA00023136"/>
    </source>
</evidence>
<dbReference type="Pfam" id="PF00664">
    <property type="entry name" value="ABC_membrane"/>
    <property type="match status" value="1"/>
</dbReference>
<evidence type="ECO:0000256" key="7">
    <source>
        <dbReference type="SAM" id="Phobius"/>
    </source>
</evidence>
<dbReference type="GO" id="GO:0005886">
    <property type="term" value="C:plasma membrane"/>
    <property type="evidence" value="ECO:0007669"/>
    <property type="project" value="UniProtKB-SubCell"/>
</dbReference>
<feature type="transmembrane region" description="Helical" evidence="7">
    <location>
        <begin position="12"/>
        <end position="33"/>
    </location>
</feature>
<keyword evidence="4" id="KW-0067">ATP-binding</keyword>
<evidence type="ECO:0000259" key="8">
    <source>
        <dbReference type="PROSITE" id="PS50893"/>
    </source>
</evidence>
<dbReference type="AlphaFoldDB" id="A0A1I0KHV9"/>
<dbReference type="Pfam" id="PF00005">
    <property type="entry name" value="ABC_tran"/>
    <property type="match status" value="1"/>
</dbReference>
<evidence type="ECO:0000313" key="11">
    <source>
        <dbReference type="Proteomes" id="UP000199181"/>
    </source>
</evidence>
<feature type="transmembrane region" description="Helical" evidence="7">
    <location>
        <begin position="131"/>
        <end position="149"/>
    </location>
</feature>
<dbReference type="RefSeq" id="WP_093523349.1">
    <property type="nucleotide sequence ID" value="NZ_FOIJ01000011.1"/>
</dbReference>
<dbReference type="InterPro" id="IPR039421">
    <property type="entry name" value="Type_1_exporter"/>
</dbReference>
<feature type="domain" description="ABC transmembrane type-1" evidence="9">
    <location>
        <begin position="19"/>
        <end position="299"/>
    </location>
</feature>
<dbReference type="GO" id="GO:0005524">
    <property type="term" value="F:ATP binding"/>
    <property type="evidence" value="ECO:0007669"/>
    <property type="project" value="UniProtKB-KW"/>
</dbReference>
<dbReference type="InterPro" id="IPR003439">
    <property type="entry name" value="ABC_transporter-like_ATP-bd"/>
</dbReference>
<dbReference type="PROSITE" id="PS50893">
    <property type="entry name" value="ABC_TRANSPORTER_2"/>
    <property type="match status" value="1"/>
</dbReference>
<keyword evidence="3" id="KW-0547">Nucleotide-binding</keyword>
<dbReference type="PANTHER" id="PTHR43394:SF1">
    <property type="entry name" value="ATP-BINDING CASSETTE SUB-FAMILY B MEMBER 10, MITOCHONDRIAL"/>
    <property type="match status" value="1"/>
</dbReference>
<dbReference type="GO" id="GO:0016887">
    <property type="term" value="F:ATP hydrolysis activity"/>
    <property type="evidence" value="ECO:0007669"/>
    <property type="project" value="InterPro"/>
</dbReference>
<accession>A0A1I0KHV9</accession>
<dbReference type="SUPFAM" id="SSF52540">
    <property type="entry name" value="P-loop containing nucleoside triphosphate hydrolases"/>
    <property type="match status" value="1"/>
</dbReference>
<dbReference type="Proteomes" id="UP000199181">
    <property type="component" value="Unassembled WGS sequence"/>
</dbReference>
<evidence type="ECO:0000256" key="2">
    <source>
        <dbReference type="ARBA" id="ARBA00022692"/>
    </source>
</evidence>
<dbReference type="PROSITE" id="PS50929">
    <property type="entry name" value="ABC_TM1F"/>
    <property type="match status" value="1"/>
</dbReference>
<dbReference type="SUPFAM" id="SSF90123">
    <property type="entry name" value="ABC transporter transmembrane region"/>
    <property type="match status" value="1"/>
</dbReference>
<evidence type="ECO:0000313" key="10">
    <source>
        <dbReference type="EMBL" id="SEU24358.1"/>
    </source>
</evidence>
<dbReference type="InterPro" id="IPR011527">
    <property type="entry name" value="ABC1_TM_dom"/>
</dbReference>
<evidence type="ECO:0000256" key="1">
    <source>
        <dbReference type="ARBA" id="ARBA00004651"/>
    </source>
</evidence>
<dbReference type="EMBL" id="FOIJ01000011">
    <property type="protein sequence ID" value="SEU24358.1"/>
    <property type="molecule type" value="Genomic_DNA"/>
</dbReference>
<dbReference type="InterPro" id="IPR003593">
    <property type="entry name" value="AAA+_ATPase"/>
</dbReference>
<evidence type="ECO:0000256" key="4">
    <source>
        <dbReference type="ARBA" id="ARBA00022840"/>
    </source>
</evidence>
<organism evidence="10 11">
    <name type="scientific">Stigmatella erecta</name>
    <dbReference type="NCBI Taxonomy" id="83460"/>
    <lineage>
        <taxon>Bacteria</taxon>
        <taxon>Pseudomonadati</taxon>
        <taxon>Myxococcota</taxon>
        <taxon>Myxococcia</taxon>
        <taxon>Myxococcales</taxon>
        <taxon>Cystobacterineae</taxon>
        <taxon>Archangiaceae</taxon>
        <taxon>Stigmatella</taxon>
    </lineage>
</organism>
<dbReference type="InterPro" id="IPR036640">
    <property type="entry name" value="ABC1_TM_sf"/>
</dbReference>
<keyword evidence="2 7" id="KW-0812">Transmembrane</keyword>
<sequence>MKALLRYLRTGYGAYWASLLGLIAFVSLFSFVIPSTFKVVVDSLLPWGSTRQFHLFCLFVLLLVLNRTVLNALQDYLFLRLRQLIEKGLLKRYFESVITLPIPRLATLGEGELVNRISLILTNFQMLMPEFVYYCAYALCVSLAVMVVLYLVNPVFLLISLGFLLLHAFNFALHHTASRRFSTAYVTTKGQLASTYVDIFKGRKLITLTGTEQTILQSLEQDNRALHQAAFRRDLAESGQALWQQMLHGATYLALVSLGALAMFEGRLTAGDLALSLLLVGFAYEPVYRLSRLSKALAEADAQFARVLPVLAESSRRALKTVSPGRLERLELKGVTFERAGRELLRSVDCAFLPGHVYVIQGPSGGGKTTLFHLLSGLVRPTQGQVLWNGRDVSTLSPAELSQWMTYCPQQSLLLDGTVEENITLFDSTPHRARLVEALHRSTAGLFVRADQAASWKVENEGTNFSGGQKQRLHLARAWYHAAPVMLFDEPTASLDTDTEELFFQRLSEAATDRIVLIISHRPGAHRHASQVLQLAQGTLRRLE</sequence>
<feature type="domain" description="ABC transporter" evidence="8">
    <location>
        <begin position="330"/>
        <end position="543"/>
    </location>
</feature>
<name>A0A1I0KHV9_9BACT</name>
<evidence type="ECO:0000256" key="3">
    <source>
        <dbReference type="ARBA" id="ARBA00022741"/>
    </source>
</evidence>
<keyword evidence="11" id="KW-1185">Reference proteome</keyword>
<proteinExistence type="predicted"/>
<protein>
    <submittedName>
        <fullName evidence="10">ABC-type bacteriocin/lantibiotic exporter, contains an N-terminal double-glycine peptidase domain</fullName>
    </submittedName>
</protein>
<evidence type="ECO:0000259" key="9">
    <source>
        <dbReference type="PROSITE" id="PS50929"/>
    </source>
</evidence>
<gene>
    <name evidence="10" type="ORF">SAMN05443639_11146</name>
</gene>
<dbReference type="GO" id="GO:0015421">
    <property type="term" value="F:ABC-type oligopeptide transporter activity"/>
    <property type="evidence" value="ECO:0007669"/>
    <property type="project" value="TreeGrafter"/>
</dbReference>
<dbReference type="CDD" id="cd03228">
    <property type="entry name" value="ABCC_MRP_Like"/>
    <property type="match status" value="1"/>
</dbReference>